<keyword evidence="2" id="KW-1185">Reference proteome</keyword>
<dbReference type="EMBL" id="ADVG01000002">
    <property type="protein sequence ID" value="EFH86483.1"/>
    <property type="molecule type" value="Genomic_DNA"/>
</dbReference>
<reference evidence="1 2" key="1">
    <citation type="journal article" date="2011" name="Stand. Genomic Sci.">
        <title>Non-contiguous finished genome sequence and contextual data of the filamentous soil bacterium Ktedonobacter racemifer type strain (SOSP1-21).</title>
        <authorList>
            <person name="Chang Y.J."/>
            <person name="Land M."/>
            <person name="Hauser L."/>
            <person name="Chertkov O."/>
            <person name="Del Rio T.G."/>
            <person name="Nolan M."/>
            <person name="Copeland A."/>
            <person name="Tice H."/>
            <person name="Cheng J.F."/>
            <person name="Lucas S."/>
            <person name="Han C."/>
            <person name="Goodwin L."/>
            <person name="Pitluck S."/>
            <person name="Ivanova N."/>
            <person name="Ovchinikova G."/>
            <person name="Pati A."/>
            <person name="Chen A."/>
            <person name="Palaniappan K."/>
            <person name="Mavromatis K."/>
            <person name="Liolios K."/>
            <person name="Brettin T."/>
            <person name="Fiebig A."/>
            <person name="Rohde M."/>
            <person name="Abt B."/>
            <person name="Goker M."/>
            <person name="Detter J.C."/>
            <person name="Woyke T."/>
            <person name="Bristow J."/>
            <person name="Eisen J.A."/>
            <person name="Markowitz V."/>
            <person name="Hugenholtz P."/>
            <person name="Kyrpides N.C."/>
            <person name="Klenk H.P."/>
            <person name="Lapidus A."/>
        </authorList>
    </citation>
    <scope>NUCLEOTIDE SEQUENCE [LARGE SCALE GENOMIC DNA]</scope>
    <source>
        <strain evidence="2">DSM 44963</strain>
    </source>
</reference>
<comment type="caution">
    <text evidence="1">The sequence shown here is derived from an EMBL/GenBank/DDBJ whole genome shotgun (WGS) entry which is preliminary data.</text>
</comment>
<evidence type="ECO:0000313" key="1">
    <source>
        <dbReference type="EMBL" id="EFH86483.1"/>
    </source>
</evidence>
<sequence length="60" mass="6425">MFLHKLCLRTIVYSITTDYARSATRHALGSISLIKQLGSGSTGGPCCQVRVASGGQREDL</sequence>
<proteinExistence type="predicted"/>
<accession>D6TL33</accession>
<dbReference type="Proteomes" id="UP000004508">
    <property type="component" value="Unassembled WGS sequence"/>
</dbReference>
<dbReference type="AlphaFoldDB" id="D6TL33"/>
<evidence type="ECO:0000313" key="2">
    <source>
        <dbReference type="Proteomes" id="UP000004508"/>
    </source>
</evidence>
<protein>
    <submittedName>
        <fullName evidence="1">Uncharacterized protein</fullName>
    </submittedName>
</protein>
<dbReference type="InParanoid" id="D6TL33"/>
<organism evidence="1 2">
    <name type="scientific">Ktedonobacter racemifer DSM 44963</name>
    <dbReference type="NCBI Taxonomy" id="485913"/>
    <lineage>
        <taxon>Bacteria</taxon>
        <taxon>Bacillati</taxon>
        <taxon>Chloroflexota</taxon>
        <taxon>Ktedonobacteria</taxon>
        <taxon>Ktedonobacterales</taxon>
        <taxon>Ktedonobacteraceae</taxon>
        <taxon>Ktedonobacter</taxon>
    </lineage>
</organism>
<name>D6TL33_KTERA</name>
<gene>
    <name evidence="1" type="ORF">Krac_7782</name>
</gene>
<dbReference type="STRING" id="485913.Krac_7782"/>